<dbReference type="EMBL" id="AMCI01003230">
    <property type="protein sequence ID" value="EJX00775.1"/>
    <property type="molecule type" value="Genomic_DNA"/>
</dbReference>
<feature type="transmembrane region" description="Helical" evidence="8">
    <location>
        <begin position="380"/>
        <end position="399"/>
    </location>
</feature>
<accession>J9GLW1</accession>
<feature type="transmembrane region" description="Helical" evidence="8">
    <location>
        <begin position="457"/>
        <end position="476"/>
    </location>
</feature>
<dbReference type="GO" id="GO:0010041">
    <property type="term" value="P:response to iron(III) ion"/>
    <property type="evidence" value="ECO:0007669"/>
    <property type="project" value="TreeGrafter"/>
</dbReference>
<feature type="transmembrane region" description="Helical" evidence="8">
    <location>
        <begin position="223"/>
        <end position="240"/>
    </location>
</feature>
<comment type="caution">
    <text evidence="10">The sequence shown here is derived from an EMBL/GenBank/DDBJ whole genome shotgun (WGS) entry which is preliminary data.</text>
</comment>
<keyword evidence="2" id="KW-1003">Cell membrane</keyword>
<organism evidence="10">
    <name type="scientific">gut metagenome</name>
    <dbReference type="NCBI Taxonomy" id="749906"/>
    <lineage>
        <taxon>unclassified sequences</taxon>
        <taxon>metagenomes</taxon>
        <taxon>organismal metagenomes</taxon>
    </lineage>
</organism>
<dbReference type="GO" id="GO:0005886">
    <property type="term" value="C:plasma membrane"/>
    <property type="evidence" value="ECO:0007669"/>
    <property type="project" value="UniProtKB-SubCell"/>
</dbReference>
<dbReference type="InterPro" id="IPR050297">
    <property type="entry name" value="LipidA_mod_glycosyltrf_83"/>
</dbReference>
<reference evidence="10" key="1">
    <citation type="journal article" date="2012" name="PLoS ONE">
        <title>Gene sets for utilization of primary and secondary nutrition supplies in the distal gut of endangered iberian lynx.</title>
        <authorList>
            <person name="Alcaide M."/>
            <person name="Messina E."/>
            <person name="Richter M."/>
            <person name="Bargiela R."/>
            <person name="Peplies J."/>
            <person name="Huws S.A."/>
            <person name="Newbold C.J."/>
            <person name="Golyshin P.N."/>
            <person name="Simon M.A."/>
            <person name="Lopez G."/>
            <person name="Yakimov M.M."/>
            <person name="Ferrer M."/>
        </authorList>
    </citation>
    <scope>NUCLEOTIDE SEQUENCE</scope>
</reference>
<feature type="domain" description="Glycosyltransferase RgtA/B/C/D-like" evidence="9">
    <location>
        <begin position="79"/>
        <end position="238"/>
    </location>
</feature>
<feature type="transmembrane region" description="Helical" evidence="8">
    <location>
        <begin position="143"/>
        <end position="168"/>
    </location>
</feature>
<evidence type="ECO:0000256" key="7">
    <source>
        <dbReference type="ARBA" id="ARBA00023136"/>
    </source>
</evidence>
<comment type="subcellular location">
    <subcellularLocation>
        <location evidence="1">Cell membrane</location>
        <topology evidence="1">Multi-pass membrane protein</topology>
    </subcellularLocation>
</comment>
<evidence type="ECO:0000313" key="10">
    <source>
        <dbReference type="EMBL" id="EJX00775.1"/>
    </source>
</evidence>
<feature type="transmembrane region" description="Helical" evidence="8">
    <location>
        <begin position="434"/>
        <end position="450"/>
    </location>
</feature>
<feature type="transmembrane region" description="Helical" evidence="8">
    <location>
        <begin position="326"/>
        <end position="343"/>
    </location>
</feature>
<dbReference type="PANTHER" id="PTHR33908">
    <property type="entry name" value="MANNOSYLTRANSFERASE YKCB-RELATED"/>
    <property type="match status" value="1"/>
</dbReference>
<evidence type="ECO:0000259" key="9">
    <source>
        <dbReference type="Pfam" id="PF13231"/>
    </source>
</evidence>
<name>J9GLW1_9ZZZZ</name>
<sequence>MHENQSKTSYIRMMLQSSTLHRRYAWMLALICIISLFFFLGETLFNTRGEPREAVVAVSMLEHGNWVLPVNNGVDMAYKPPFFHWLIATFSLLTGGVTEYTARIPSALALAAMVLAGYGFYAKRRGAEVAFLMGLITLSNFEVHRAGVACRVDMVLTLMMVWALYQLYRWVERDMQGLPWWGILALSGAFLSKGPVGLGLPCLTVALFAWVRGKGFARIFGRFFVVGLLACILPVIWYVAAYQQGGQRFWDLVYEENVLRLLGKMSYESHVNPWPYNVMTVITGFVPYTLLVLMSLFVLRYRKPSFGSLGDAWARFRTYIRTMDDARLFSLMSFVVIFIFYCIPKSKRSVYLLPVYPFLAYFLAEYILWLRDHHRRVLDWFGWVLVSLAALLSLVFIVVRLGGIPESWMGVKDYNANLLMLRALRDTSLTWPEWGAYFAPIVAIIFFIVGRKQTNRLVPAVITLIFSIFFALDGVYQPIVLNTKSDKFVAEKVAHYVPEGKVYSFRSQYTPGNPIHPFTVNYYLGDRVVPFFAFMPQEGYLLVNGEDITDFCQRYPTYKVHEVEDFHHKSCDDRRIIHFYHFERR</sequence>
<evidence type="ECO:0000256" key="8">
    <source>
        <dbReference type="SAM" id="Phobius"/>
    </source>
</evidence>
<dbReference type="GO" id="GO:0016763">
    <property type="term" value="F:pentosyltransferase activity"/>
    <property type="evidence" value="ECO:0007669"/>
    <property type="project" value="TreeGrafter"/>
</dbReference>
<evidence type="ECO:0000256" key="6">
    <source>
        <dbReference type="ARBA" id="ARBA00022989"/>
    </source>
</evidence>
<protein>
    <submittedName>
        <fullName evidence="10">Dolichyl-phosphate-mannose-protein mannosyltransferase</fullName>
    </submittedName>
</protein>
<dbReference type="InterPro" id="IPR038731">
    <property type="entry name" value="RgtA/B/C-like"/>
</dbReference>
<keyword evidence="6 8" id="KW-1133">Transmembrane helix</keyword>
<evidence type="ECO:0000256" key="1">
    <source>
        <dbReference type="ARBA" id="ARBA00004651"/>
    </source>
</evidence>
<evidence type="ECO:0000256" key="4">
    <source>
        <dbReference type="ARBA" id="ARBA00022679"/>
    </source>
</evidence>
<feature type="transmembrane region" description="Helical" evidence="8">
    <location>
        <begin position="180"/>
        <end position="211"/>
    </location>
</feature>
<gene>
    <name evidence="10" type="ORF">EVA_11116</name>
</gene>
<keyword evidence="3 10" id="KW-0328">Glycosyltransferase</keyword>
<keyword evidence="4 10" id="KW-0808">Transferase</keyword>
<feature type="transmembrane region" description="Helical" evidence="8">
    <location>
        <begin position="349"/>
        <end position="368"/>
    </location>
</feature>
<feature type="transmembrane region" description="Helical" evidence="8">
    <location>
        <begin position="104"/>
        <end position="122"/>
    </location>
</feature>
<dbReference type="GO" id="GO:0008610">
    <property type="term" value="P:lipid biosynthetic process"/>
    <property type="evidence" value="ECO:0007669"/>
    <property type="project" value="UniProtKB-ARBA"/>
</dbReference>
<evidence type="ECO:0000256" key="2">
    <source>
        <dbReference type="ARBA" id="ARBA00022475"/>
    </source>
</evidence>
<dbReference type="AlphaFoldDB" id="J9GLW1"/>
<feature type="transmembrane region" description="Helical" evidence="8">
    <location>
        <begin position="24"/>
        <end position="45"/>
    </location>
</feature>
<evidence type="ECO:0000256" key="3">
    <source>
        <dbReference type="ARBA" id="ARBA00022676"/>
    </source>
</evidence>
<keyword evidence="5 8" id="KW-0812">Transmembrane</keyword>
<dbReference type="PANTHER" id="PTHR33908:SF3">
    <property type="entry name" value="UNDECAPRENYL PHOSPHATE-ALPHA-4-AMINO-4-DEOXY-L-ARABINOSE ARABINOSYL TRANSFERASE"/>
    <property type="match status" value="1"/>
</dbReference>
<keyword evidence="7 8" id="KW-0472">Membrane</keyword>
<dbReference type="Pfam" id="PF13231">
    <property type="entry name" value="PMT_2"/>
    <property type="match status" value="1"/>
</dbReference>
<feature type="transmembrane region" description="Helical" evidence="8">
    <location>
        <begin position="274"/>
        <end position="299"/>
    </location>
</feature>
<proteinExistence type="predicted"/>
<evidence type="ECO:0000256" key="5">
    <source>
        <dbReference type="ARBA" id="ARBA00022692"/>
    </source>
</evidence>